<proteinExistence type="predicted"/>
<dbReference type="AlphaFoldDB" id="A0A644Z3E5"/>
<sequence>MSEKYGSAPKPENKTNNRPVMCFNCKRVYLSRALSPKCGKCGSYKVIEYSSVSGSIDALHIRGSMEEMVTILQKHEIRQLKFEQALELQKTKMDELTNEKKGTFASTSKAVKKGEHPGTLKLTPEEPEPETELEKRLKQSEQRMKDHMEKLSSLKSRYPSPRSAQNQMEPDYIR</sequence>
<protein>
    <submittedName>
        <fullName evidence="2">Uncharacterized protein</fullName>
    </submittedName>
</protein>
<comment type="caution">
    <text evidence="2">The sequence shown here is derived from an EMBL/GenBank/DDBJ whole genome shotgun (WGS) entry which is preliminary data.</text>
</comment>
<gene>
    <name evidence="2" type="ORF">SDC9_79219</name>
</gene>
<evidence type="ECO:0000313" key="2">
    <source>
        <dbReference type="EMBL" id="MPM32654.1"/>
    </source>
</evidence>
<evidence type="ECO:0000256" key="1">
    <source>
        <dbReference type="SAM" id="MobiDB-lite"/>
    </source>
</evidence>
<name>A0A644Z3E5_9ZZZZ</name>
<feature type="region of interest" description="Disordered" evidence="1">
    <location>
        <begin position="97"/>
        <end position="174"/>
    </location>
</feature>
<reference evidence="2" key="1">
    <citation type="submission" date="2019-08" db="EMBL/GenBank/DDBJ databases">
        <authorList>
            <person name="Kucharzyk K."/>
            <person name="Murdoch R.W."/>
            <person name="Higgins S."/>
            <person name="Loffler F."/>
        </authorList>
    </citation>
    <scope>NUCLEOTIDE SEQUENCE</scope>
</reference>
<dbReference type="EMBL" id="VSSQ01006425">
    <property type="protein sequence ID" value="MPM32654.1"/>
    <property type="molecule type" value="Genomic_DNA"/>
</dbReference>
<feature type="compositionally biased region" description="Basic and acidic residues" evidence="1">
    <location>
        <begin position="132"/>
        <end position="152"/>
    </location>
</feature>
<organism evidence="2">
    <name type="scientific">bioreactor metagenome</name>
    <dbReference type="NCBI Taxonomy" id="1076179"/>
    <lineage>
        <taxon>unclassified sequences</taxon>
        <taxon>metagenomes</taxon>
        <taxon>ecological metagenomes</taxon>
    </lineage>
</organism>
<accession>A0A644Z3E5</accession>